<sequence>MNNRRMMNRRAMGPRRPGMRPGQYNNYSGYPQNNNVSYFNDMQDPYNMGYNGTYNYDNAMNMYDEPLYYEDRMFDEAREYERPTYRSSKLLANPDFGNFHFKKGYSAEVWLNDGETIVLSAHSRDKTYRTHYSPEFLRSFFFGWLGRLLRYFYLDRLFGLHIDTVKRVRTKNFILVTAHILPT</sequence>
<dbReference type="Proteomes" id="UP001431209">
    <property type="component" value="Unassembled WGS sequence"/>
</dbReference>
<comment type="caution">
    <text evidence="2">The sequence shown here is derived from an EMBL/GenBank/DDBJ whole genome shotgun (WGS) entry which is preliminary data.</text>
</comment>
<feature type="region of interest" description="Disordered" evidence="1">
    <location>
        <begin position="1"/>
        <end position="23"/>
    </location>
</feature>
<evidence type="ECO:0000256" key="1">
    <source>
        <dbReference type="SAM" id="MobiDB-lite"/>
    </source>
</evidence>
<reference evidence="2 3" key="1">
    <citation type="submission" date="2024-03" db="EMBL/GenBank/DDBJ databases">
        <title>The Acrasis kona genome and developmental transcriptomes reveal deep origins of eukaryotic multicellular pathways.</title>
        <authorList>
            <person name="Sheikh S."/>
            <person name="Fu C.-J."/>
            <person name="Brown M.W."/>
            <person name="Baldauf S.L."/>
        </authorList>
    </citation>
    <scope>NUCLEOTIDE SEQUENCE [LARGE SCALE GENOMIC DNA]</scope>
    <source>
        <strain evidence="2 3">ATCC MYA-3509</strain>
    </source>
</reference>
<dbReference type="AlphaFoldDB" id="A0AAW2Z064"/>
<accession>A0AAW2Z064</accession>
<protein>
    <submittedName>
        <fullName evidence="2">Uncharacterized protein</fullName>
    </submittedName>
</protein>
<feature type="compositionally biased region" description="Low complexity" evidence="1">
    <location>
        <begin position="1"/>
        <end position="22"/>
    </location>
</feature>
<organism evidence="2 3">
    <name type="scientific">Acrasis kona</name>
    <dbReference type="NCBI Taxonomy" id="1008807"/>
    <lineage>
        <taxon>Eukaryota</taxon>
        <taxon>Discoba</taxon>
        <taxon>Heterolobosea</taxon>
        <taxon>Tetramitia</taxon>
        <taxon>Eutetramitia</taxon>
        <taxon>Acrasidae</taxon>
        <taxon>Acrasis</taxon>
    </lineage>
</organism>
<name>A0AAW2Z064_9EUKA</name>
<keyword evidence="3" id="KW-1185">Reference proteome</keyword>
<evidence type="ECO:0000313" key="2">
    <source>
        <dbReference type="EMBL" id="KAL0482644.1"/>
    </source>
</evidence>
<evidence type="ECO:0000313" key="3">
    <source>
        <dbReference type="Proteomes" id="UP001431209"/>
    </source>
</evidence>
<dbReference type="EMBL" id="JAOPGA020000879">
    <property type="protein sequence ID" value="KAL0482644.1"/>
    <property type="molecule type" value="Genomic_DNA"/>
</dbReference>
<gene>
    <name evidence="2" type="ORF">AKO1_014335</name>
</gene>
<proteinExistence type="predicted"/>